<reference evidence="1" key="1">
    <citation type="submission" date="2018-05" db="EMBL/GenBank/DDBJ databases">
        <title>Draft genome of Mucuna pruriens seed.</title>
        <authorList>
            <person name="Nnadi N.E."/>
            <person name="Vos R."/>
            <person name="Hasami M.H."/>
            <person name="Devisetty U.K."/>
            <person name="Aguiy J.C."/>
        </authorList>
    </citation>
    <scope>NUCLEOTIDE SEQUENCE [LARGE SCALE GENOMIC DNA]</scope>
    <source>
        <strain evidence="1">JCA_2017</strain>
    </source>
</reference>
<keyword evidence="2" id="KW-1185">Reference proteome</keyword>
<evidence type="ECO:0000313" key="1">
    <source>
        <dbReference type="EMBL" id="RDX86010.1"/>
    </source>
</evidence>
<organism evidence="1 2">
    <name type="scientific">Mucuna pruriens</name>
    <name type="common">Velvet bean</name>
    <name type="synonym">Dolichos pruriens</name>
    <dbReference type="NCBI Taxonomy" id="157652"/>
    <lineage>
        <taxon>Eukaryota</taxon>
        <taxon>Viridiplantae</taxon>
        <taxon>Streptophyta</taxon>
        <taxon>Embryophyta</taxon>
        <taxon>Tracheophyta</taxon>
        <taxon>Spermatophyta</taxon>
        <taxon>Magnoliopsida</taxon>
        <taxon>eudicotyledons</taxon>
        <taxon>Gunneridae</taxon>
        <taxon>Pentapetalae</taxon>
        <taxon>rosids</taxon>
        <taxon>fabids</taxon>
        <taxon>Fabales</taxon>
        <taxon>Fabaceae</taxon>
        <taxon>Papilionoideae</taxon>
        <taxon>50 kb inversion clade</taxon>
        <taxon>NPAAA clade</taxon>
        <taxon>indigoferoid/millettioid clade</taxon>
        <taxon>Phaseoleae</taxon>
        <taxon>Mucuna</taxon>
    </lineage>
</organism>
<comment type="caution">
    <text evidence="1">The sequence shown here is derived from an EMBL/GenBank/DDBJ whole genome shotgun (WGS) entry which is preliminary data.</text>
</comment>
<feature type="non-terminal residue" evidence="1">
    <location>
        <position position="1"/>
    </location>
</feature>
<dbReference type="Proteomes" id="UP000257109">
    <property type="component" value="Unassembled WGS sequence"/>
</dbReference>
<proteinExistence type="predicted"/>
<dbReference type="EMBL" id="QJKJ01006643">
    <property type="protein sequence ID" value="RDX86010.1"/>
    <property type="molecule type" value="Genomic_DNA"/>
</dbReference>
<evidence type="ECO:0000313" key="2">
    <source>
        <dbReference type="Proteomes" id="UP000257109"/>
    </source>
</evidence>
<gene>
    <name evidence="1" type="ORF">CR513_32719</name>
</gene>
<sequence>MESTMIDTLTMDKHLVHLLSFFKNMRLLLSTLCLNDVLEIINQTLMDMMRSMRSNENFLNSNGFKH</sequence>
<accession>A0A371G616</accession>
<dbReference type="AlphaFoldDB" id="A0A371G616"/>
<name>A0A371G616_MUCPR</name>
<protein>
    <submittedName>
        <fullName evidence="1">Uncharacterized protein</fullName>
    </submittedName>
</protein>